<reference evidence="1 3" key="1">
    <citation type="submission" date="2017-02" db="EMBL/GenBank/DDBJ databases">
        <title>Draft genome sequence of Moraxella caviae CCUG 355 type strain.</title>
        <authorList>
            <person name="Engstrom-Jakobsson H."/>
            <person name="Salva-Serra F."/>
            <person name="Thorell K."/>
            <person name="Gonzales-Siles L."/>
            <person name="Karlsson R."/>
            <person name="Boulund F."/>
            <person name="Engstrand L."/>
            <person name="Moore E."/>
        </authorList>
    </citation>
    <scope>NUCLEOTIDE SEQUENCE [LARGE SCALE GENOMIC DNA]</scope>
    <source>
        <strain evidence="1 3">CCUG 355</strain>
    </source>
</reference>
<accession>A0A1S9ZWB7</accession>
<dbReference type="Proteomes" id="UP000190435">
    <property type="component" value="Unassembled WGS sequence"/>
</dbReference>
<evidence type="ECO:0000313" key="2">
    <source>
        <dbReference type="EMBL" id="STZ10126.1"/>
    </source>
</evidence>
<keyword evidence="3" id="KW-1185">Reference proteome</keyword>
<proteinExistence type="predicted"/>
<dbReference type="STRING" id="34060.B0181_09675"/>
<dbReference type="Proteomes" id="UP000255279">
    <property type="component" value="Unassembled WGS sequence"/>
</dbReference>
<dbReference type="EMBL" id="UGQE01000001">
    <property type="protein sequence ID" value="STZ10126.1"/>
    <property type="molecule type" value="Genomic_DNA"/>
</dbReference>
<evidence type="ECO:0000313" key="4">
    <source>
        <dbReference type="Proteomes" id="UP000255279"/>
    </source>
</evidence>
<organism evidence="1 3">
    <name type="scientific">Moraxella caviae</name>
    <dbReference type="NCBI Taxonomy" id="34060"/>
    <lineage>
        <taxon>Bacteria</taxon>
        <taxon>Pseudomonadati</taxon>
        <taxon>Pseudomonadota</taxon>
        <taxon>Gammaproteobacteria</taxon>
        <taxon>Moraxellales</taxon>
        <taxon>Moraxellaceae</taxon>
        <taxon>Moraxella</taxon>
    </lineage>
</organism>
<dbReference type="AlphaFoldDB" id="A0A1S9ZWB7"/>
<protein>
    <submittedName>
        <fullName evidence="2">Protein of uncharacterized function (DUF497)</fullName>
    </submittedName>
</protein>
<name>A0A1S9ZWB7_9GAMM</name>
<dbReference type="InterPro" id="IPR038573">
    <property type="entry name" value="BrnT_sf"/>
</dbReference>
<evidence type="ECO:0000313" key="3">
    <source>
        <dbReference type="Proteomes" id="UP000190435"/>
    </source>
</evidence>
<dbReference type="Pfam" id="PF04365">
    <property type="entry name" value="BrnT_toxin"/>
    <property type="match status" value="1"/>
</dbReference>
<dbReference type="InterPro" id="IPR007460">
    <property type="entry name" value="BrnT_toxin"/>
</dbReference>
<dbReference type="EMBL" id="MUXU01000063">
    <property type="protein sequence ID" value="OOR87717.1"/>
    <property type="molecule type" value="Genomic_DNA"/>
</dbReference>
<dbReference type="Gene3D" id="3.10.450.530">
    <property type="entry name" value="Ribonuclease toxin, BrnT, of type II toxin-antitoxin system"/>
    <property type="match status" value="1"/>
</dbReference>
<dbReference type="RefSeq" id="WP_078277292.1">
    <property type="nucleotide sequence ID" value="NZ_CAACXO010000017.1"/>
</dbReference>
<evidence type="ECO:0000313" key="1">
    <source>
        <dbReference type="EMBL" id="OOR87717.1"/>
    </source>
</evidence>
<dbReference type="OrthoDB" id="9802417at2"/>
<sequence>MISFEYDPDKAAKNLAKHGVSFDEAMSVFYDENAVQFYDEAHSQNEDRFIMLGMSGQARLVVVCHCERKDVIRIISARKATKNESKYYQRY</sequence>
<reference evidence="2 4" key="2">
    <citation type="submission" date="2018-06" db="EMBL/GenBank/DDBJ databases">
        <authorList>
            <consortium name="Pathogen Informatics"/>
            <person name="Doyle S."/>
        </authorList>
    </citation>
    <scope>NUCLEOTIDE SEQUENCE [LARGE SCALE GENOMIC DNA]</scope>
    <source>
        <strain evidence="2 4">NCTC10293</strain>
    </source>
</reference>
<gene>
    <name evidence="1" type="ORF">B0181_09675</name>
    <name evidence="2" type="ORF">NCTC10293_00451</name>
</gene>